<sequence>MTDRIECYYENILTERGFLPIGPNGTFNSCGQTFALSKELGEGYYWIYSEANLFDIKIHDFSFHEDYFFECMLPECMSISYYQSIAGHELSPYRRINANCIKTYLGGRSPYKAVMHKRMPIKSVGIEILPAYYIHYLKEKYPEDYINPYDAFCSLDETSHFPEMLLLLNQAAEYRGNGISAKLFYEAKVNEAVSLVVERFHKQGSGQIHLFHNDKEQIKNVTAYIKDHAAFSLTLDQLSKIACMGHTKLKRCFKQVNGCTITEYIQQTRIGQAEYLLSNTELSIAQISQTVGYSNASRFAELFQRNVGILPGEYRRIMS</sequence>
<dbReference type="InterPro" id="IPR053142">
    <property type="entry name" value="PchR_regulatory_protein"/>
</dbReference>
<reference evidence="5 6" key="1">
    <citation type="submission" date="2016-11" db="EMBL/GenBank/DDBJ databases">
        <authorList>
            <person name="Jaros S."/>
            <person name="Januszkiewicz K."/>
            <person name="Wedrychowicz H."/>
        </authorList>
    </citation>
    <scope>NUCLEOTIDE SEQUENCE [LARGE SCALE GENOMIC DNA]</scope>
    <source>
        <strain evidence="5 6">DSM 15929</strain>
    </source>
</reference>
<dbReference type="Pfam" id="PF12833">
    <property type="entry name" value="HTH_18"/>
    <property type="match status" value="1"/>
</dbReference>
<dbReference type="InterPro" id="IPR020449">
    <property type="entry name" value="Tscrpt_reg_AraC-type_HTH"/>
</dbReference>
<organism evidence="5 6">
    <name type="scientific">Anaerocolumna jejuensis DSM 15929</name>
    <dbReference type="NCBI Taxonomy" id="1121322"/>
    <lineage>
        <taxon>Bacteria</taxon>
        <taxon>Bacillati</taxon>
        <taxon>Bacillota</taxon>
        <taxon>Clostridia</taxon>
        <taxon>Lachnospirales</taxon>
        <taxon>Lachnospiraceae</taxon>
        <taxon>Anaerocolumna</taxon>
    </lineage>
</organism>
<keyword evidence="3" id="KW-0804">Transcription</keyword>
<dbReference type="InterPro" id="IPR018062">
    <property type="entry name" value="HTH_AraC-typ_CS"/>
</dbReference>
<dbReference type="PANTHER" id="PTHR47893:SF1">
    <property type="entry name" value="REGULATORY PROTEIN PCHR"/>
    <property type="match status" value="1"/>
</dbReference>
<evidence type="ECO:0000313" key="6">
    <source>
        <dbReference type="Proteomes" id="UP000184386"/>
    </source>
</evidence>
<dbReference type="SMART" id="SM00342">
    <property type="entry name" value="HTH_ARAC"/>
    <property type="match status" value="1"/>
</dbReference>
<dbReference type="PROSITE" id="PS00041">
    <property type="entry name" value="HTH_ARAC_FAMILY_1"/>
    <property type="match status" value="1"/>
</dbReference>
<dbReference type="GO" id="GO:0003700">
    <property type="term" value="F:DNA-binding transcription factor activity"/>
    <property type="evidence" value="ECO:0007669"/>
    <property type="project" value="InterPro"/>
</dbReference>
<dbReference type="InterPro" id="IPR009057">
    <property type="entry name" value="Homeodomain-like_sf"/>
</dbReference>
<dbReference type="OrthoDB" id="3177689at2"/>
<dbReference type="AlphaFoldDB" id="A0A1M6W7N5"/>
<feature type="domain" description="HTH araC/xylS-type" evidence="4">
    <location>
        <begin position="219"/>
        <end position="317"/>
    </location>
</feature>
<dbReference type="PANTHER" id="PTHR47893">
    <property type="entry name" value="REGULATORY PROTEIN PCHR"/>
    <property type="match status" value="1"/>
</dbReference>
<evidence type="ECO:0000256" key="2">
    <source>
        <dbReference type="ARBA" id="ARBA00023125"/>
    </source>
</evidence>
<evidence type="ECO:0000313" key="5">
    <source>
        <dbReference type="EMBL" id="SHK89731.1"/>
    </source>
</evidence>
<proteinExistence type="predicted"/>
<protein>
    <submittedName>
        <fullName evidence="5">Transcriptional regulator, AraC family</fullName>
    </submittedName>
</protein>
<dbReference type="GO" id="GO:0043565">
    <property type="term" value="F:sequence-specific DNA binding"/>
    <property type="evidence" value="ECO:0007669"/>
    <property type="project" value="InterPro"/>
</dbReference>
<evidence type="ECO:0000256" key="1">
    <source>
        <dbReference type="ARBA" id="ARBA00023015"/>
    </source>
</evidence>
<keyword evidence="6" id="KW-1185">Reference proteome</keyword>
<dbReference type="InterPro" id="IPR018060">
    <property type="entry name" value="HTH_AraC"/>
</dbReference>
<dbReference type="STRING" id="1121322.SAMN02745136_03614"/>
<dbReference type="RefSeq" id="WP_073278243.1">
    <property type="nucleotide sequence ID" value="NZ_FRAC01000019.1"/>
</dbReference>
<gene>
    <name evidence="5" type="ORF">SAMN02745136_03614</name>
</gene>
<name>A0A1M6W7N5_9FIRM</name>
<evidence type="ECO:0000256" key="3">
    <source>
        <dbReference type="ARBA" id="ARBA00023163"/>
    </source>
</evidence>
<dbReference type="PROSITE" id="PS01124">
    <property type="entry name" value="HTH_ARAC_FAMILY_2"/>
    <property type="match status" value="1"/>
</dbReference>
<evidence type="ECO:0000259" key="4">
    <source>
        <dbReference type="PROSITE" id="PS01124"/>
    </source>
</evidence>
<dbReference type="SUPFAM" id="SSF46689">
    <property type="entry name" value="Homeodomain-like"/>
    <property type="match status" value="2"/>
</dbReference>
<keyword evidence="2" id="KW-0238">DNA-binding</keyword>
<dbReference type="Proteomes" id="UP000184386">
    <property type="component" value="Unassembled WGS sequence"/>
</dbReference>
<dbReference type="Gene3D" id="1.10.10.60">
    <property type="entry name" value="Homeodomain-like"/>
    <property type="match status" value="2"/>
</dbReference>
<dbReference type="PRINTS" id="PR00032">
    <property type="entry name" value="HTHARAC"/>
</dbReference>
<accession>A0A1M6W7N5</accession>
<dbReference type="EMBL" id="FRAC01000019">
    <property type="protein sequence ID" value="SHK89731.1"/>
    <property type="molecule type" value="Genomic_DNA"/>
</dbReference>
<keyword evidence="1" id="KW-0805">Transcription regulation</keyword>